<proteinExistence type="predicted"/>
<dbReference type="AlphaFoldDB" id="A0A0A2C1I1"/>
<sequence>MYASRSSQVNSVCQSFAAGKIDALKTLEALDLDIKDYSIGITNTAKIFCA</sequence>
<dbReference type="EMBL" id="JNAX01000013">
    <property type="protein sequence ID" value="KGG20163.1"/>
    <property type="molecule type" value="Genomic_DNA"/>
</dbReference>
<protein>
    <submittedName>
        <fullName evidence="1">Uncharacterized protein</fullName>
    </submittedName>
</protein>
<accession>A0A0A2C1I1</accession>
<organism evidence="1 2">
    <name type="scientific">Prochlorococcus marinus str. PAC1</name>
    <dbReference type="NCBI Taxonomy" id="59924"/>
    <lineage>
        <taxon>Bacteria</taxon>
        <taxon>Bacillati</taxon>
        <taxon>Cyanobacteriota</taxon>
        <taxon>Cyanophyceae</taxon>
        <taxon>Synechococcales</taxon>
        <taxon>Prochlorococcaceae</taxon>
        <taxon>Prochlorococcus</taxon>
    </lineage>
</organism>
<evidence type="ECO:0000313" key="2">
    <source>
        <dbReference type="Proteomes" id="UP000030392"/>
    </source>
</evidence>
<reference evidence="2" key="1">
    <citation type="journal article" date="2014" name="Sci. Data">
        <title>Genomes of diverse isolates of the marine cyanobacterium Prochlorococcus.</title>
        <authorList>
            <person name="Biller S."/>
            <person name="Berube P."/>
            <person name="Thompson J."/>
            <person name="Kelly L."/>
            <person name="Roggensack S."/>
            <person name="Awad L."/>
            <person name="Roache-Johnson K."/>
            <person name="Ding H."/>
            <person name="Giovannoni S.J."/>
            <person name="Moore L.R."/>
            <person name="Chisholm S.W."/>
        </authorList>
    </citation>
    <scope>NUCLEOTIDE SEQUENCE [LARGE SCALE GENOMIC DNA]</scope>
    <source>
        <strain evidence="2">PAC1</strain>
    </source>
</reference>
<dbReference type="Proteomes" id="UP000030392">
    <property type="component" value="Unassembled WGS sequence"/>
</dbReference>
<comment type="caution">
    <text evidence="1">The sequence shown here is derived from an EMBL/GenBank/DDBJ whole genome shotgun (WGS) entry which is preliminary data.</text>
</comment>
<evidence type="ECO:0000313" key="1">
    <source>
        <dbReference type="EMBL" id="KGG20163.1"/>
    </source>
</evidence>
<name>A0A0A2C1I1_PROMR</name>
<gene>
    <name evidence="1" type="ORF">EV03_1364</name>
</gene>